<accession>A0A914MVG4</accession>
<proteinExistence type="predicted"/>
<name>A0A914MVG4_MELIC</name>
<dbReference type="Proteomes" id="UP000887563">
    <property type="component" value="Unplaced"/>
</dbReference>
<dbReference type="WBParaSite" id="Minc3s02836g31747">
    <property type="protein sequence ID" value="Minc3s02836g31747"/>
    <property type="gene ID" value="Minc3s02836g31747"/>
</dbReference>
<sequence>MAMLAPLSPCPVVGIHVRRTDKYREAKLQKLEDYLLSRIGHDQGWTHNIQF</sequence>
<keyword evidence="1" id="KW-1185">Reference proteome</keyword>
<dbReference type="AlphaFoldDB" id="A0A914MVG4"/>
<protein>
    <submittedName>
        <fullName evidence="2">Uncharacterized protein</fullName>
    </submittedName>
</protein>
<evidence type="ECO:0000313" key="1">
    <source>
        <dbReference type="Proteomes" id="UP000887563"/>
    </source>
</evidence>
<evidence type="ECO:0000313" key="2">
    <source>
        <dbReference type="WBParaSite" id="Minc3s02836g31747"/>
    </source>
</evidence>
<organism evidence="1 2">
    <name type="scientific">Meloidogyne incognita</name>
    <name type="common">Southern root-knot nematode worm</name>
    <name type="synonym">Oxyuris incognita</name>
    <dbReference type="NCBI Taxonomy" id="6306"/>
    <lineage>
        <taxon>Eukaryota</taxon>
        <taxon>Metazoa</taxon>
        <taxon>Ecdysozoa</taxon>
        <taxon>Nematoda</taxon>
        <taxon>Chromadorea</taxon>
        <taxon>Rhabditida</taxon>
        <taxon>Tylenchina</taxon>
        <taxon>Tylenchomorpha</taxon>
        <taxon>Tylenchoidea</taxon>
        <taxon>Meloidogynidae</taxon>
        <taxon>Meloidogyninae</taxon>
        <taxon>Meloidogyne</taxon>
        <taxon>Meloidogyne incognita group</taxon>
    </lineage>
</organism>
<reference evidence="2" key="1">
    <citation type="submission" date="2022-11" db="UniProtKB">
        <authorList>
            <consortium name="WormBaseParasite"/>
        </authorList>
    </citation>
    <scope>IDENTIFICATION</scope>
</reference>